<evidence type="ECO:0000313" key="4">
    <source>
        <dbReference type="Proteomes" id="UP001164929"/>
    </source>
</evidence>
<comment type="similarity">
    <text evidence="1">Belongs to the UDP-glycosyltransferase family.</text>
</comment>
<reference evidence="3 4" key="1">
    <citation type="journal article" date="2023" name="Mol. Ecol. Resour.">
        <title>Chromosome-level genome assembly of a triploid poplar Populus alba 'Berolinensis'.</title>
        <authorList>
            <person name="Chen S."/>
            <person name="Yu Y."/>
            <person name="Wang X."/>
            <person name="Wang S."/>
            <person name="Zhang T."/>
            <person name="Zhou Y."/>
            <person name="He R."/>
            <person name="Meng N."/>
            <person name="Wang Y."/>
            <person name="Liu W."/>
            <person name="Liu Z."/>
            <person name="Liu J."/>
            <person name="Guo Q."/>
            <person name="Huang H."/>
            <person name="Sederoff R.R."/>
            <person name="Wang G."/>
            <person name="Qu G."/>
            <person name="Chen S."/>
        </authorList>
    </citation>
    <scope>NUCLEOTIDE SEQUENCE [LARGE SCALE GENOMIC DNA]</scope>
    <source>
        <strain evidence="3">SC-2020</strain>
    </source>
</reference>
<dbReference type="GO" id="GO:0080044">
    <property type="term" value="F:quercetin 7-O-glucosyltransferase activity"/>
    <property type="evidence" value="ECO:0007669"/>
    <property type="project" value="TreeGrafter"/>
</dbReference>
<sequence>MRRVRLTAKKLSYNKHPSIGVYASHIGWNSVLESLSCGVPFLCLPFFAEQQNSCWCSCSKWDIGMEIKGDVRRDQVGKLFREVMEGKGVNK</sequence>
<name>A0AAD6PW95_9ROSI</name>
<dbReference type="GO" id="GO:0080043">
    <property type="term" value="F:quercetin 3-O-glucosyltransferase activity"/>
    <property type="evidence" value="ECO:0007669"/>
    <property type="project" value="TreeGrafter"/>
</dbReference>
<dbReference type="EMBL" id="JAQIZT010000016">
    <property type="protein sequence ID" value="KAJ6968990.1"/>
    <property type="molecule type" value="Genomic_DNA"/>
</dbReference>
<dbReference type="AlphaFoldDB" id="A0AAD6PW95"/>
<evidence type="ECO:0000313" key="3">
    <source>
        <dbReference type="EMBL" id="KAJ6968990.1"/>
    </source>
</evidence>
<dbReference type="InterPro" id="IPR002213">
    <property type="entry name" value="UDP_glucos_trans"/>
</dbReference>
<dbReference type="Proteomes" id="UP001164929">
    <property type="component" value="Chromosome 16"/>
</dbReference>
<comment type="caution">
    <text evidence="3">The sequence shown here is derived from an EMBL/GenBank/DDBJ whole genome shotgun (WGS) entry which is preliminary data.</text>
</comment>
<dbReference type="PANTHER" id="PTHR11926">
    <property type="entry name" value="GLUCOSYL/GLUCURONOSYL TRANSFERASES"/>
    <property type="match status" value="1"/>
</dbReference>
<evidence type="ECO:0000256" key="1">
    <source>
        <dbReference type="ARBA" id="ARBA00009995"/>
    </source>
</evidence>
<keyword evidence="2" id="KW-0808">Transferase</keyword>
<proteinExistence type="inferred from homology"/>
<dbReference type="SUPFAM" id="SSF53756">
    <property type="entry name" value="UDP-Glycosyltransferase/glycogen phosphorylase"/>
    <property type="match status" value="1"/>
</dbReference>
<accession>A0AAD6PW95</accession>
<organism evidence="3 4">
    <name type="scientific">Populus alba x Populus x berolinensis</name>
    <dbReference type="NCBI Taxonomy" id="444605"/>
    <lineage>
        <taxon>Eukaryota</taxon>
        <taxon>Viridiplantae</taxon>
        <taxon>Streptophyta</taxon>
        <taxon>Embryophyta</taxon>
        <taxon>Tracheophyta</taxon>
        <taxon>Spermatophyta</taxon>
        <taxon>Magnoliopsida</taxon>
        <taxon>eudicotyledons</taxon>
        <taxon>Gunneridae</taxon>
        <taxon>Pentapetalae</taxon>
        <taxon>rosids</taxon>
        <taxon>fabids</taxon>
        <taxon>Malpighiales</taxon>
        <taxon>Salicaceae</taxon>
        <taxon>Saliceae</taxon>
        <taxon>Populus</taxon>
    </lineage>
</organism>
<gene>
    <name evidence="3" type="ORF">NC653_036840</name>
</gene>
<keyword evidence="4" id="KW-1185">Reference proteome</keyword>
<evidence type="ECO:0000256" key="2">
    <source>
        <dbReference type="ARBA" id="ARBA00022679"/>
    </source>
</evidence>
<dbReference type="Pfam" id="PF00201">
    <property type="entry name" value="UDPGT"/>
    <property type="match status" value="1"/>
</dbReference>
<protein>
    <submittedName>
        <fullName evidence="3">Uncharacterized protein</fullName>
    </submittedName>
</protein>
<dbReference type="PANTHER" id="PTHR11926:SF1498">
    <property type="entry name" value="GLYCOSYLTRANSFERASE"/>
    <property type="match status" value="1"/>
</dbReference>
<dbReference type="Gene3D" id="3.40.50.2000">
    <property type="entry name" value="Glycogen Phosphorylase B"/>
    <property type="match status" value="1"/>
</dbReference>